<dbReference type="InterPro" id="IPR011704">
    <property type="entry name" value="ATPase_dyneun-rel_AAA"/>
</dbReference>
<dbReference type="Gene3D" id="3.40.50.300">
    <property type="entry name" value="P-loop containing nucleotide triphosphate hydrolases"/>
    <property type="match status" value="1"/>
</dbReference>
<dbReference type="AlphaFoldDB" id="A0A161ZVS8"/>
<proteinExistence type="predicted"/>
<comment type="caution">
    <text evidence="2">The sequence shown here is derived from an EMBL/GenBank/DDBJ whole genome shotgun (WGS) entry which is preliminary data.</text>
</comment>
<dbReference type="Proteomes" id="UP000076063">
    <property type="component" value="Unassembled WGS sequence"/>
</dbReference>
<dbReference type="Pfam" id="PF07728">
    <property type="entry name" value="AAA_5"/>
    <property type="match status" value="1"/>
</dbReference>
<dbReference type="PANTHER" id="PTHR37291">
    <property type="entry name" value="5-METHYLCYTOSINE-SPECIFIC RESTRICTION ENZYME B"/>
    <property type="match status" value="1"/>
</dbReference>
<dbReference type="GO" id="GO:0005524">
    <property type="term" value="F:ATP binding"/>
    <property type="evidence" value="ECO:0007669"/>
    <property type="project" value="InterPro"/>
</dbReference>
<dbReference type="SUPFAM" id="SSF52540">
    <property type="entry name" value="P-loop containing nucleoside triphosphate hydrolases"/>
    <property type="match status" value="1"/>
</dbReference>
<gene>
    <name evidence="2" type="primary">mcrB</name>
    <name evidence="2" type="ORF">SAMEA2273372_01880</name>
</gene>
<dbReference type="GO" id="GO:0016887">
    <property type="term" value="F:ATP hydrolysis activity"/>
    <property type="evidence" value="ECO:0007669"/>
    <property type="project" value="InterPro"/>
</dbReference>
<evidence type="ECO:0000313" key="2">
    <source>
        <dbReference type="EMBL" id="CZX45163.1"/>
    </source>
</evidence>
<dbReference type="EC" id="3.1.21.-" evidence="2"/>
<keyword evidence="2" id="KW-0378">Hydrolase</keyword>
<name>A0A161ZVS8_9ENTR</name>
<organism evidence="2 3">
    <name type="scientific">Enterobacter bugandensis</name>
    <dbReference type="NCBI Taxonomy" id="881260"/>
    <lineage>
        <taxon>Bacteria</taxon>
        <taxon>Pseudomonadati</taxon>
        <taxon>Pseudomonadota</taxon>
        <taxon>Gammaproteobacteria</taxon>
        <taxon>Enterobacterales</taxon>
        <taxon>Enterobacteriaceae</taxon>
        <taxon>Enterobacter</taxon>
    </lineage>
</organism>
<sequence>MVQDRTALAPFFNEHINNNSRYSPKWGPAYHQMVKRVATERPEFRDQSLIKALWYERSNGVASIKQGGMSQNEYNAAQIHLREITTLMAQGCTPAVYEKVVNKLQALKAKSILKKQYWALCHRAFATLYPERVSNVVNTKMFSRIYNYCNNRFGLGLAGKGTWFEKNLELKAALNRELGGHVDPVELNMSLWHLYTHFIKDKSDIGLVGSESWAEDDDQDTDESVADVPLNVILYGPPGTGKTYSTVEHAVRACEPAEYSRLLDGLQGSDYRNALKALYDRLVSEQRIRFVTFHQSFGYEEFIEGLRADTTRDGNVRYDIKSGVFKQICEDAAFGYAGEQLALNEALSKFQKELLNGEAATLKTTSGKPFGVTYKSETNFGIFPLNSKKGDLGNGYNAYVKDIKAWYQNNGIDIHNESYVRGILNYLHDNYNLPVTPKKNAPAKRQNYVLIVDEINRGNISKIFGELITLIEKSKRMGEPEALSVTLPYSGEKFSVPNNLFLVGTMNTADRSLTALDTALRRRFEFKAMLPKASILEGHVIKGIDLKRLLQMLNERIEALYDSEHTLGHAFFIPVIETEDDDIAFARLQRVMKNKVLPLLEEYFYNDWQKIRLVLGDNQKQDPALCFIRSIKNEGNIQRLFGTDASDDLQEEGERYHLAGEDDPVWNNAIAWRQIYDAGARGAENDE</sequence>
<dbReference type="InterPro" id="IPR027417">
    <property type="entry name" value="P-loop_NTPase"/>
</dbReference>
<evidence type="ECO:0000259" key="1">
    <source>
        <dbReference type="Pfam" id="PF07728"/>
    </source>
</evidence>
<dbReference type="InterPro" id="IPR052934">
    <property type="entry name" value="Methyl-DNA_Rec/Restrict_Enz"/>
</dbReference>
<dbReference type="RefSeq" id="WP_045259561.1">
    <property type="nucleotide sequence ID" value="NZ_AP022508.1"/>
</dbReference>
<reference evidence="2 3" key="1">
    <citation type="submission" date="2016-03" db="EMBL/GenBank/DDBJ databases">
        <authorList>
            <consortium name="Pathogen Informatics"/>
        </authorList>
    </citation>
    <scope>NUCLEOTIDE SEQUENCE [LARGE SCALE GENOMIC DNA]</scope>
    <source>
        <strain evidence="3">e1527</strain>
    </source>
</reference>
<feature type="domain" description="ATPase dynein-related AAA" evidence="1">
    <location>
        <begin position="438"/>
        <end position="524"/>
    </location>
</feature>
<protein>
    <submittedName>
        <fullName evidence="2">ATPase</fullName>
        <ecNumber evidence="2">3.1.21.-</ecNumber>
    </submittedName>
</protein>
<dbReference type="GeneID" id="92384544"/>
<accession>A0A161ZVS8</accession>
<dbReference type="PANTHER" id="PTHR37291:SF1">
    <property type="entry name" value="TYPE IV METHYL-DIRECTED RESTRICTION ENZYME ECOKMCRB SUBUNIT"/>
    <property type="match status" value="1"/>
</dbReference>
<dbReference type="EMBL" id="FJZI01000003">
    <property type="protein sequence ID" value="CZX45163.1"/>
    <property type="molecule type" value="Genomic_DNA"/>
</dbReference>
<evidence type="ECO:0000313" key="3">
    <source>
        <dbReference type="Proteomes" id="UP000076063"/>
    </source>
</evidence>